<gene>
    <name evidence="2" type="ORF">FCM35_KLT10140</name>
</gene>
<name>A0A833RLJ9_9POAL</name>
<accession>A0A833RLJ9</accession>
<dbReference type="AlphaFoldDB" id="A0A833RLJ9"/>
<comment type="caution">
    <text evidence="2">The sequence shown here is derived from an EMBL/GenBank/DDBJ whole genome shotgun (WGS) entry which is preliminary data.</text>
</comment>
<keyword evidence="1" id="KW-0812">Transmembrane</keyword>
<reference evidence="2" key="1">
    <citation type="submission" date="2020-01" db="EMBL/GenBank/DDBJ databases">
        <title>Genome sequence of Kobresia littledalei, the first chromosome-level genome in the family Cyperaceae.</title>
        <authorList>
            <person name="Qu G."/>
        </authorList>
    </citation>
    <scope>NUCLEOTIDE SEQUENCE</scope>
    <source>
        <strain evidence="2">C.B.Clarke</strain>
        <tissue evidence="2">Leaf</tissue>
    </source>
</reference>
<keyword evidence="3" id="KW-1185">Reference proteome</keyword>
<dbReference type="Proteomes" id="UP000623129">
    <property type="component" value="Unassembled WGS sequence"/>
</dbReference>
<organism evidence="2 3">
    <name type="scientific">Carex littledalei</name>
    <dbReference type="NCBI Taxonomy" id="544730"/>
    <lineage>
        <taxon>Eukaryota</taxon>
        <taxon>Viridiplantae</taxon>
        <taxon>Streptophyta</taxon>
        <taxon>Embryophyta</taxon>
        <taxon>Tracheophyta</taxon>
        <taxon>Spermatophyta</taxon>
        <taxon>Magnoliopsida</taxon>
        <taxon>Liliopsida</taxon>
        <taxon>Poales</taxon>
        <taxon>Cyperaceae</taxon>
        <taxon>Cyperoideae</taxon>
        <taxon>Cariceae</taxon>
        <taxon>Carex</taxon>
        <taxon>Carex subgen. Euthyceras</taxon>
    </lineage>
</organism>
<keyword evidence="1" id="KW-1133">Transmembrane helix</keyword>
<evidence type="ECO:0000256" key="1">
    <source>
        <dbReference type="SAM" id="Phobius"/>
    </source>
</evidence>
<evidence type="ECO:0000313" key="2">
    <source>
        <dbReference type="EMBL" id="KAF3341296.1"/>
    </source>
</evidence>
<protein>
    <submittedName>
        <fullName evidence="2">Uncharacterized protein</fullName>
    </submittedName>
</protein>
<keyword evidence="1" id="KW-0472">Membrane</keyword>
<sequence>MRVLSYNNATIALSFFNLVATFFFLLCGHASLYNRYLSASSRRLSSGFQSWYNGYVTDKCFERT</sequence>
<proteinExistence type="predicted"/>
<feature type="transmembrane region" description="Helical" evidence="1">
    <location>
        <begin position="12"/>
        <end position="33"/>
    </location>
</feature>
<dbReference type="EMBL" id="SWLB01000002">
    <property type="protein sequence ID" value="KAF3341296.1"/>
    <property type="molecule type" value="Genomic_DNA"/>
</dbReference>
<evidence type="ECO:0000313" key="3">
    <source>
        <dbReference type="Proteomes" id="UP000623129"/>
    </source>
</evidence>